<feature type="domain" description="FAS1" evidence="7">
    <location>
        <begin position="9"/>
        <end position="137"/>
    </location>
</feature>
<accession>A0A6I9NU15</accession>
<protein>
    <submittedName>
        <fullName evidence="9">Stabilin-2-like</fullName>
    </submittedName>
</protein>
<proteinExistence type="predicted"/>
<dbReference type="FunFam" id="2.30.180.10:FF:000018">
    <property type="entry name" value="Stabilin 2"/>
    <property type="match status" value="1"/>
</dbReference>
<evidence type="ECO:0000256" key="3">
    <source>
        <dbReference type="ARBA" id="ARBA00023157"/>
    </source>
</evidence>
<reference evidence="9" key="1">
    <citation type="submission" date="2025-08" db="UniProtKB">
        <authorList>
            <consortium name="RefSeq"/>
        </authorList>
    </citation>
    <scope>IDENTIFICATION</scope>
    <source>
        <tissue evidence="9">Muscle</tissue>
    </source>
</reference>
<dbReference type="PROSITE" id="PS50026">
    <property type="entry name" value="EGF_3"/>
    <property type="match status" value="1"/>
</dbReference>
<dbReference type="SMART" id="SM00554">
    <property type="entry name" value="FAS1"/>
    <property type="match status" value="1"/>
</dbReference>
<dbReference type="OrthoDB" id="286301at2759"/>
<dbReference type="InterPro" id="IPR000782">
    <property type="entry name" value="FAS1_domain"/>
</dbReference>
<dbReference type="PANTHER" id="PTHR24038">
    <property type="entry name" value="STABILIN"/>
    <property type="match status" value="1"/>
</dbReference>
<dbReference type="RefSeq" id="XP_010779612.1">
    <property type="nucleotide sequence ID" value="XM_010781310.1"/>
</dbReference>
<dbReference type="Pfam" id="PF02469">
    <property type="entry name" value="Fasciclin"/>
    <property type="match status" value="1"/>
</dbReference>
<comment type="subcellular location">
    <subcellularLocation>
        <location evidence="1">Membrane</location>
    </subcellularLocation>
</comment>
<dbReference type="GeneID" id="104954232"/>
<keyword evidence="5" id="KW-0245">EGF-like domain</keyword>
<evidence type="ECO:0000256" key="4">
    <source>
        <dbReference type="ARBA" id="ARBA00023180"/>
    </source>
</evidence>
<dbReference type="KEGG" id="ncc:104954232"/>
<gene>
    <name evidence="9" type="primary">LOC104954232</name>
</gene>
<dbReference type="SUPFAM" id="SSF82153">
    <property type="entry name" value="FAS1 domain"/>
    <property type="match status" value="1"/>
</dbReference>
<feature type="non-terminal residue" evidence="9">
    <location>
        <position position="272"/>
    </location>
</feature>
<evidence type="ECO:0000259" key="7">
    <source>
        <dbReference type="PROSITE" id="PS50213"/>
    </source>
</evidence>
<evidence type="ECO:0000259" key="6">
    <source>
        <dbReference type="PROSITE" id="PS50026"/>
    </source>
</evidence>
<evidence type="ECO:0000256" key="2">
    <source>
        <dbReference type="ARBA" id="ARBA00023136"/>
    </source>
</evidence>
<evidence type="ECO:0000313" key="8">
    <source>
        <dbReference type="Proteomes" id="UP000504611"/>
    </source>
</evidence>
<name>A0A6I9NU15_9TELE</name>
<dbReference type="Gene3D" id="2.30.180.10">
    <property type="entry name" value="FAS1 domain"/>
    <property type="match status" value="1"/>
</dbReference>
<feature type="domain" description="EGF-like" evidence="6">
    <location>
        <begin position="221"/>
        <end position="259"/>
    </location>
</feature>
<evidence type="ECO:0000256" key="1">
    <source>
        <dbReference type="ARBA" id="ARBA00004370"/>
    </source>
</evidence>
<dbReference type="AlphaFoldDB" id="A0A6I9NU15"/>
<evidence type="ECO:0000313" key="9">
    <source>
        <dbReference type="RefSeq" id="XP_010779612.1"/>
    </source>
</evidence>
<dbReference type="InterPro" id="IPR002049">
    <property type="entry name" value="LE_dom"/>
</dbReference>
<keyword evidence="2" id="KW-0472">Membrane</keyword>
<dbReference type="PANTHER" id="PTHR24038:SF0">
    <property type="entry name" value="STABILIN-2"/>
    <property type="match status" value="1"/>
</dbReference>
<dbReference type="InterPro" id="IPR000742">
    <property type="entry name" value="EGF"/>
</dbReference>
<dbReference type="PROSITE" id="PS50213">
    <property type="entry name" value="FAS1"/>
    <property type="match status" value="1"/>
</dbReference>
<sequence length="272" mass="29717">VLVPDRKLSEGLLETLALRPEFSLFRSYLIDYNLTEEIEQADEFTVFAPTDAAVTDYLTKMAATALDVNTTRYHVVLSERLLRTELQPGGFRASMLGESFQLRFSPREGELFVNEAQLDSSNLLSSNGVIHGVSAVMIINRNRCDDASFTRSPGSCVDCLFPQGKICPNATRPDLSMRTRKCMFTRMFEGERLLTIGCRATCLQENRVRRCCSGFFGPHCESCPGPAGQSCSSNGFCSDGASGAGNCSCNPGFRGTACETCSAGKYGVHCDQ</sequence>
<organism evidence="8 9">
    <name type="scientific">Notothenia coriiceps</name>
    <name type="common">black rockcod</name>
    <dbReference type="NCBI Taxonomy" id="8208"/>
    <lineage>
        <taxon>Eukaryota</taxon>
        <taxon>Metazoa</taxon>
        <taxon>Chordata</taxon>
        <taxon>Craniata</taxon>
        <taxon>Vertebrata</taxon>
        <taxon>Euteleostomi</taxon>
        <taxon>Actinopterygii</taxon>
        <taxon>Neopterygii</taxon>
        <taxon>Teleostei</taxon>
        <taxon>Neoteleostei</taxon>
        <taxon>Acanthomorphata</taxon>
        <taxon>Eupercaria</taxon>
        <taxon>Perciformes</taxon>
        <taxon>Notothenioidei</taxon>
        <taxon>Nototheniidae</taxon>
        <taxon>Notothenia</taxon>
    </lineage>
</organism>
<dbReference type="GO" id="GO:0016020">
    <property type="term" value="C:membrane"/>
    <property type="evidence" value="ECO:0007669"/>
    <property type="project" value="UniProtKB-SubCell"/>
</dbReference>
<evidence type="ECO:0000256" key="5">
    <source>
        <dbReference type="PROSITE-ProRule" id="PRU00076"/>
    </source>
</evidence>
<keyword evidence="3 5" id="KW-1015">Disulfide bond</keyword>
<dbReference type="PROSITE" id="PS01248">
    <property type="entry name" value="EGF_LAM_1"/>
    <property type="match status" value="1"/>
</dbReference>
<dbReference type="PROSITE" id="PS00022">
    <property type="entry name" value="EGF_1"/>
    <property type="match status" value="1"/>
</dbReference>
<comment type="caution">
    <text evidence="5">Lacks conserved residue(s) required for the propagation of feature annotation.</text>
</comment>
<keyword evidence="4" id="KW-0325">Glycoprotein</keyword>
<dbReference type="InterPro" id="IPR036378">
    <property type="entry name" value="FAS1_dom_sf"/>
</dbReference>
<feature type="non-terminal residue" evidence="9">
    <location>
        <position position="1"/>
    </location>
</feature>
<dbReference type="Gene3D" id="2.10.25.10">
    <property type="entry name" value="Laminin"/>
    <property type="match status" value="1"/>
</dbReference>
<feature type="disulfide bond" evidence="5">
    <location>
        <begin position="249"/>
        <end position="258"/>
    </location>
</feature>
<dbReference type="Proteomes" id="UP000504611">
    <property type="component" value="Unplaced"/>
</dbReference>
<keyword evidence="8" id="KW-1185">Reference proteome</keyword>